<keyword evidence="4" id="KW-0418">Kinase</keyword>
<organism evidence="7 8">
    <name type="scientific">Johnsonella ignava ATCC 51276</name>
    <dbReference type="NCBI Taxonomy" id="679200"/>
    <lineage>
        <taxon>Bacteria</taxon>
        <taxon>Bacillati</taxon>
        <taxon>Bacillota</taxon>
        <taxon>Clostridia</taxon>
        <taxon>Lachnospirales</taxon>
        <taxon>Lachnospiraceae</taxon>
        <taxon>Johnsonella</taxon>
    </lineage>
</organism>
<reference evidence="7 8" key="1">
    <citation type="submission" date="2011-08" db="EMBL/GenBank/DDBJ databases">
        <title>The Genome Sequence of Johnsonella ignava ATCC 51276.</title>
        <authorList>
            <consortium name="The Broad Institute Genome Sequencing Platform"/>
            <person name="Earl A."/>
            <person name="Ward D."/>
            <person name="Feldgarden M."/>
            <person name="Gevers D."/>
            <person name="Izard J."/>
            <person name="Blanton J.M."/>
            <person name="Baranova O.V."/>
            <person name="Dewhirst F.E."/>
            <person name="Young S.K."/>
            <person name="Zeng Q."/>
            <person name="Gargeya S."/>
            <person name="Fitzgerald M."/>
            <person name="Haas B."/>
            <person name="Abouelleil A."/>
            <person name="Alvarado L."/>
            <person name="Arachchi H.M."/>
            <person name="Berlin A."/>
            <person name="Brown A."/>
            <person name="Chapman S.B."/>
            <person name="Chen Z."/>
            <person name="Dunbar C."/>
            <person name="Freedman E."/>
            <person name="Gearin G."/>
            <person name="Gellesch M."/>
            <person name="Goldberg J."/>
            <person name="Griggs A."/>
            <person name="Gujja S."/>
            <person name="Heiman D."/>
            <person name="Howarth C."/>
            <person name="Larson L."/>
            <person name="Lui A."/>
            <person name="MacDonald P.J.P."/>
            <person name="Montmayeur A."/>
            <person name="Murphy C."/>
            <person name="Neiman D."/>
            <person name="Pearson M."/>
            <person name="Priest M."/>
            <person name="Roberts A."/>
            <person name="Saif S."/>
            <person name="Shea T."/>
            <person name="Shenoy N."/>
            <person name="Sisk P."/>
            <person name="Stolte C."/>
            <person name="Sykes S."/>
            <person name="Wortman J."/>
            <person name="Nusbaum C."/>
            <person name="Birren B."/>
        </authorList>
    </citation>
    <scope>NUCLEOTIDE SEQUENCE [LARGE SCALE GENOMIC DNA]</scope>
    <source>
        <strain evidence="7 8">ATCC 51276</strain>
    </source>
</reference>
<gene>
    <name evidence="7" type="ORF">HMPREF9333_02243</name>
</gene>
<dbReference type="Gene3D" id="3.40.50.300">
    <property type="entry name" value="P-loop containing nucleotide triphosphate hydrolases"/>
    <property type="match status" value="1"/>
</dbReference>
<comment type="similarity">
    <text evidence="2">Belongs to the guanylate kinase family.</text>
</comment>
<dbReference type="GO" id="GO:0005829">
    <property type="term" value="C:cytosol"/>
    <property type="evidence" value="ECO:0007669"/>
    <property type="project" value="TreeGrafter"/>
</dbReference>
<sequence length="198" mass="23340">MGRIYCIMGKSASGKDTICNKIITEYPEIKSIILYTTRPKRNDEIHGKQYYFINMEKLLEFEKEGKVIEKRVYNTIYGEWVYATIDDGQIDLKDRDYILIGTIDSYKNLIEYFGRKNVIPIYIDLDPGIRLTRALEREKLQSNPGYAELCRRFLADEADFSPERLEQVGIDEVYENNELEKCFKKIKKVLQSTKYIDE</sequence>
<dbReference type="InterPro" id="IPR008144">
    <property type="entry name" value="Guanylate_kin-like_dom"/>
</dbReference>
<dbReference type="Proteomes" id="UP000003011">
    <property type="component" value="Unassembled WGS sequence"/>
</dbReference>
<comment type="caution">
    <text evidence="7">The sequence shown here is derived from an EMBL/GenBank/DDBJ whole genome shotgun (WGS) entry which is preliminary data.</text>
</comment>
<keyword evidence="8" id="KW-1185">Reference proteome</keyword>
<dbReference type="PANTHER" id="PTHR23117">
    <property type="entry name" value="GUANYLATE KINASE-RELATED"/>
    <property type="match status" value="1"/>
</dbReference>
<evidence type="ECO:0000313" key="8">
    <source>
        <dbReference type="Proteomes" id="UP000003011"/>
    </source>
</evidence>
<dbReference type="EMBL" id="ACZL01000052">
    <property type="protein sequence ID" value="EHI54601.1"/>
    <property type="molecule type" value="Genomic_DNA"/>
</dbReference>
<feature type="domain" description="Guanylate kinase-like" evidence="6">
    <location>
        <begin position="2"/>
        <end position="191"/>
    </location>
</feature>
<evidence type="ECO:0000256" key="1">
    <source>
        <dbReference type="ARBA" id="ARBA00003531"/>
    </source>
</evidence>
<dbReference type="GO" id="GO:0004385">
    <property type="term" value="F:GMP kinase activity"/>
    <property type="evidence" value="ECO:0007669"/>
    <property type="project" value="UniProtKB-EC"/>
</dbReference>
<dbReference type="SMART" id="SM00072">
    <property type="entry name" value="GuKc"/>
    <property type="match status" value="1"/>
</dbReference>
<name>G5GKZ8_9FIRM</name>
<accession>G5GKZ8</accession>
<dbReference type="PANTHER" id="PTHR23117:SF13">
    <property type="entry name" value="GUANYLATE KINASE"/>
    <property type="match status" value="1"/>
</dbReference>
<comment type="catalytic activity">
    <reaction evidence="5">
        <text>GMP + ATP = GDP + ADP</text>
        <dbReference type="Rhea" id="RHEA:20780"/>
        <dbReference type="ChEBI" id="CHEBI:30616"/>
        <dbReference type="ChEBI" id="CHEBI:58115"/>
        <dbReference type="ChEBI" id="CHEBI:58189"/>
        <dbReference type="ChEBI" id="CHEBI:456216"/>
        <dbReference type="EC" id="2.7.4.8"/>
    </reaction>
</comment>
<keyword evidence="3" id="KW-0808">Transferase</keyword>
<dbReference type="PROSITE" id="PS00856">
    <property type="entry name" value="GUANYLATE_KINASE_1"/>
    <property type="match status" value="1"/>
</dbReference>
<dbReference type="PATRIC" id="fig|679200.3.peg.2358"/>
<dbReference type="RefSeq" id="WP_005542281.1">
    <property type="nucleotide sequence ID" value="NZ_JH378844.1"/>
</dbReference>
<dbReference type="STRING" id="679200.HMPREF9333_02243"/>
<evidence type="ECO:0000256" key="3">
    <source>
        <dbReference type="ARBA" id="ARBA00022679"/>
    </source>
</evidence>
<evidence type="ECO:0000313" key="7">
    <source>
        <dbReference type="EMBL" id="EHI54601.1"/>
    </source>
</evidence>
<dbReference type="AlphaFoldDB" id="G5GKZ8"/>
<dbReference type="InterPro" id="IPR008145">
    <property type="entry name" value="GK/Ca_channel_bsu"/>
</dbReference>
<proteinExistence type="inferred from homology"/>
<evidence type="ECO:0000256" key="5">
    <source>
        <dbReference type="ARBA" id="ARBA00048594"/>
    </source>
</evidence>
<dbReference type="SUPFAM" id="SSF52540">
    <property type="entry name" value="P-loop containing nucleoside triphosphate hydrolases"/>
    <property type="match status" value="1"/>
</dbReference>
<dbReference type="OrthoDB" id="1033810at2"/>
<dbReference type="InterPro" id="IPR020590">
    <property type="entry name" value="Guanylate_kinase_CS"/>
</dbReference>
<dbReference type="eggNOG" id="COG0194">
    <property type="taxonomic scope" value="Bacteria"/>
</dbReference>
<evidence type="ECO:0000256" key="2">
    <source>
        <dbReference type="ARBA" id="ARBA00005790"/>
    </source>
</evidence>
<dbReference type="Pfam" id="PF00625">
    <property type="entry name" value="Guanylate_kin"/>
    <property type="match status" value="1"/>
</dbReference>
<dbReference type="HOGENOM" id="CLU_1376102_0_0_9"/>
<dbReference type="InterPro" id="IPR027417">
    <property type="entry name" value="P-loop_NTPase"/>
</dbReference>
<dbReference type="PROSITE" id="PS50052">
    <property type="entry name" value="GUANYLATE_KINASE_2"/>
    <property type="match status" value="1"/>
</dbReference>
<protein>
    <recommendedName>
        <fullName evidence="6">Guanylate kinase-like domain-containing protein</fullName>
    </recommendedName>
</protein>
<evidence type="ECO:0000256" key="4">
    <source>
        <dbReference type="ARBA" id="ARBA00022777"/>
    </source>
</evidence>
<comment type="function">
    <text evidence="1">Essential for recycling GMP and indirectly, cGMP.</text>
</comment>
<evidence type="ECO:0000259" key="6">
    <source>
        <dbReference type="PROSITE" id="PS50052"/>
    </source>
</evidence>